<dbReference type="RefSeq" id="XP_046078479.1">
    <property type="nucleotide sequence ID" value="XM_046209771.1"/>
</dbReference>
<dbReference type="Proteomes" id="UP001201262">
    <property type="component" value="Unassembled WGS sequence"/>
</dbReference>
<dbReference type="Gene3D" id="2.30.60.10">
    <property type="entry name" value="Cyanovirin-N"/>
    <property type="match status" value="1"/>
</dbReference>
<proteinExistence type="predicted"/>
<protein>
    <submittedName>
        <fullName evidence="2">Cyanovirin-N</fullName>
    </submittedName>
</protein>
<feature type="domain" description="Cyanovirin-N" evidence="1">
    <location>
        <begin position="5"/>
        <end position="89"/>
    </location>
</feature>
<gene>
    <name evidence="2" type="ORF">BGW36DRAFT_18875</name>
</gene>
<dbReference type="InterPro" id="IPR036673">
    <property type="entry name" value="Cyanovirin-N_sf"/>
</dbReference>
<dbReference type="EMBL" id="JAJTJA010000001">
    <property type="protein sequence ID" value="KAH8705858.1"/>
    <property type="molecule type" value="Genomic_DNA"/>
</dbReference>
<organism evidence="2 3">
    <name type="scientific">Talaromyces proteolyticus</name>
    <dbReference type="NCBI Taxonomy" id="1131652"/>
    <lineage>
        <taxon>Eukaryota</taxon>
        <taxon>Fungi</taxon>
        <taxon>Dikarya</taxon>
        <taxon>Ascomycota</taxon>
        <taxon>Pezizomycotina</taxon>
        <taxon>Eurotiomycetes</taxon>
        <taxon>Eurotiomycetidae</taxon>
        <taxon>Eurotiales</taxon>
        <taxon>Trichocomaceae</taxon>
        <taxon>Talaromyces</taxon>
        <taxon>Talaromyces sect. Bacilispori</taxon>
    </lineage>
</organism>
<dbReference type="GeneID" id="70240058"/>
<accession>A0AAD4L1J3</accession>
<evidence type="ECO:0000313" key="3">
    <source>
        <dbReference type="Proteomes" id="UP001201262"/>
    </source>
</evidence>
<sequence length="207" mass="22203">MNSAFWLIATCPDDSGAAVTSSVYLPGWIENQEGNLTWKDGGNFEETCQNCALINGGSLKCFCDGTYANENGNSTLSLEDHIANYNGHLLSNLDGAPTIPTNSSSVAVPSDATLTMSLSISSNTCASDFTWQFFGPEPCWAFTFVNGRPSTLESIQITTNPGWSIQSYNNSDCSGAPLVSLNQKDVNTCVDLGGAEYLKAVPLWNWD</sequence>
<name>A0AAD4L1J3_9EURO</name>
<dbReference type="AlphaFoldDB" id="A0AAD4L1J3"/>
<evidence type="ECO:0000313" key="2">
    <source>
        <dbReference type="EMBL" id="KAH8705858.1"/>
    </source>
</evidence>
<reference evidence="2" key="1">
    <citation type="submission" date="2021-12" db="EMBL/GenBank/DDBJ databases">
        <title>Convergent genome expansion in fungi linked to evolution of root-endophyte symbiosis.</title>
        <authorList>
            <consortium name="DOE Joint Genome Institute"/>
            <person name="Ke Y.-H."/>
            <person name="Bonito G."/>
            <person name="Liao H.-L."/>
            <person name="Looney B."/>
            <person name="Rojas-Flechas A."/>
            <person name="Nash J."/>
            <person name="Hameed K."/>
            <person name="Schadt C."/>
            <person name="Martin F."/>
            <person name="Crous P.W."/>
            <person name="Miettinen O."/>
            <person name="Magnuson J.K."/>
            <person name="Labbe J."/>
            <person name="Jacobson D."/>
            <person name="Doktycz M.J."/>
            <person name="Veneault-Fourrey C."/>
            <person name="Kuo A."/>
            <person name="Mondo S."/>
            <person name="Calhoun S."/>
            <person name="Riley R."/>
            <person name="Ohm R."/>
            <person name="LaButti K."/>
            <person name="Andreopoulos B."/>
            <person name="Pangilinan J."/>
            <person name="Nolan M."/>
            <person name="Tritt A."/>
            <person name="Clum A."/>
            <person name="Lipzen A."/>
            <person name="Daum C."/>
            <person name="Barry K."/>
            <person name="Grigoriev I.V."/>
            <person name="Vilgalys R."/>
        </authorList>
    </citation>
    <scope>NUCLEOTIDE SEQUENCE</scope>
    <source>
        <strain evidence="2">PMI_201</strain>
    </source>
</reference>
<dbReference type="SUPFAM" id="SSF51322">
    <property type="entry name" value="Cyanovirin-N"/>
    <property type="match status" value="1"/>
</dbReference>
<dbReference type="InterPro" id="IPR011058">
    <property type="entry name" value="Cyanovirin-N"/>
</dbReference>
<comment type="caution">
    <text evidence="2">The sequence shown here is derived from an EMBL/GenBank/DDBJ whole genome shotgun (WGS) entry which is preliminary data.</text>
</comment>
<keyword evidence="3" id="KW-1185">Reference proteome</keyword>
<dbReference type="Pfam" id="PF08881">
    <property type="entry name" value="CVNH"/>
    <property type="match status" value="1"/>
</dbReference>
<evidence type="ECO:0000259" key="1">
    <source>
        <dbReference type="Pfam" id="PF08881"/>
    </source>
</evidence>